<keyword evidence="2" id="KW-0812">Transmembrane</keyword>
<dbReference type="PATRIC" id="fig|400772.4.peg.398"/>
<keyword evidence="4" id="KW-1185">Reference proteome</keyword>
<evidence type="ECO:0000313" key="4">
    <source>
        <dbReference type="Proteomes" id="UP000033451"/>
    </source>
</evidence>
<dbReference type="STRING" id="400772.RR49_00367"/>
<organism evidence="3 4">
    <name type="scientific">Microbacterium ginsengisoli</name>
    <dbReference type="NCBI Taxonomy" id="400772"/>
    <lineage>
        <taxon>Bacteria</taxon>
        <taxon>Bacillati</taxon>
        <taxon>Actinomycetota</taxon>
        <taxon>Actinomycetes</taxon>
        <taxon>Micrococcales</taxon>
        <taxon>Microbacteriaceae</taxon>
        <taxon>Microbacterium</taxon>
    </lineage>
</organism>
<accession>A0A0F0LZ63</accession>
<proteinExistence type="predicted"/>
<protein>
    <recommendedName>
        <fullName evidence="5">N-acetyltransferase domain-containing protein</fullName>
    </recommendedName>
</protein>
<comment type="caution">
    <text evidence="3">The sequence shown here is derived from an EMBL/GenBank/DDBJ whole genome shotgun (WGS) entry which is preliminary data.</text>
</comment>
<dbReference type="RefSeq" id="WP_048809404.1">
    <property type="nucleotide sequence ID" value="NZ_JYIY01000052.1"/>
</dbReference>
<dbReference type="AlphaFoldDB" id="A0A0F0LZ63"/>
<evidence type="ECO:0000313" key="3">
    <source>
        <dbReference type="EMBL" id="KJL40864.1"/>
    </source>
</evidence>
<reference evidence="3 4" key="1">
    <citation type="submission" date="2015-02" db="EMBL/GenBank/DDBJ databases">
        <title>Draft genome sequences of ten Microbacterium spp. with emphasis on heavy metal contaminated environments.</title>
        <authorList>
            <person name="Corretto E."/>
        </authorList>
    </citation>
    <scope>NUCLEOTIDE SEQUENCE [LARGE SCALE GENOMIC DNA]</scope>
    <source>
        <strain evidence="3 4">DSM 18659</strain>
    </source>
</reference>
<dbReference type="EMBL" id="JYIY01000052">
    <property type="protein sequence ID" value="KJL40864.1"/>
    <property type="molecule type" value="Genomic_DNA"/>
</dbReference>
<feature type="transmembrane region" description="Helical" evidence="2">
    <location>
        <begin position="46"/>
        <end position="70"/>
    </location>
</feature>
<evidence type="ECO:0008006" key="5">
    <source>
        <dbReference type="Google" id="ProtNLM"/>
    </source>
</evidence>
<name>A0A0F0LZ63_9MICO</name>
<sequence length="182" mass="20078">MGDVAARPPALAGVEEPGARHALRLLWWSQRGYWYGAWHGRFAGRLFSTFLAIMWWPSLPIGVAVQAYLLRRPAARYYLSPEQDAVLAVVATAEGWHVEDHIAAHPGRGRGKALRALVLPELRDRADADGIAIYTTAANERLGRQYADELPGLVDVGRGNPRGRKMRREPRPSTGGYSSAVL</sequence>
<feature type="region of interest" description="Disordered" evidence="1">
    <location>
        <begin position="153"/>
        <end position="182"/>
    </location>
</feature>
<keyword evidence="2" id="KW-0472">Membrane</keyword>
<gene>
    <name evidence="3" type="ORF">RR49_00367</name>
</gene>
<evidence type="ECO:0000256" key="1">
    <source>
        <dbReference type="SAM" id="MobiDB-lite"/>
    </source>
</evidence>
<dbReference type="Proteomes" id="UP000033451">
    <property type="component" value="Unassembled WGS sequence"/>
</dbReference>
<evidence type="ECO:0000256" key="2">
    <source>
        <dbReference type="SAM" id="Phobius"/>
    </source>
</evidence>
<keyword evidence="2" id="KW-1133">Transmembrane helix</keyword>